<reference evidence="1" key="2">
    <citation type="journal article" date="2015" name="Fish Shellfish Immunol.">
        <title>Early steps in the European eel (Anguilla anguilla)-Vibrio vulnificus interaction in the gills: Role of the RtxA13 toxin.</title>
        <authorList>
            <person name="Callol A."/>
            <person name="Pajuelo D."/>
            <person name="Ebbesson L."/>
            <person name="Teles M."/>
            <person name="MacKenzie S."/>
            <person name="Amaro C."/>
        </authorList>
    </citation>
    <scope>NUCLEOTIDE SEQUENCE</scope>
</reference>
<organism evidence="1">
    <name type="scientific">Anguilla anguilla</name>
    <name type="common">European freshwater eel</name>
    <name type="synonym">Muraena anguilla</name>
    <dbReference type="NCBI Taxonomy" id="7936"/>
    <lineage>
        <taxon>Eukaryota</taxon>
        <taxon>Metazoa</taxon>
        <taxon>Chordata</taxon>
        <taxon>Craniata</taxon>
        <taxon>Vertebrata</taxon>
        <taxon>Euteleostomi</taxon>
        <taxon>Actinopterygii</taxon>
        <taxon>Neopterygii</taxon>
        <taxon>Teleostei</taxon>
        <taxon>Anguilliformes</taxon>
        <taxon>Anguillidae</taxon>
        <taxon>Anguilla</taxon>
    </lineage>
</organism>
<protein>
    <submittedName>
        <fullName evidence="1">Uncharacterized protein</fullName>
    </submittedName>
</protein>
<name>A0A0E9Q4D6_ANGAN</name>
<accession>A0A0E9Q4D6</accession>
<sequence>MNCYHFNCYNYQHFTSLLCPVL</sequence>
<dbReference type="AlphaFoldDB" id="A0A0E9Q4D6"/>
<dbReference type="EMBL" id="GBXM01097362">
    <property type="protein sequence ID" value="JAH11215.1"/>
    <property type="molecule type" value="Transcribed_RNA"/>
</dbReference>
<proteinExistence type="predicted"/>
<evidence type="ECO:0000313" key="1">
    <source>
        <dbReference type="EMBL" id="JAH11215.1"/>
    </source>
</evidence>
<reference evidence="1" key="1">
    <citation type="submission" date="2014-11" db="EMBL/GenBank/DDBJ databases">
        <authorList>
            <person name="Amaro Gonzalez C."/>
        </authorList>
    </citation>
    <scope>NUCLEOTIDE SEQUENCE</scope>
</reference>